<dbReference type="Proteomes" id="UP001281410">
    <property type="component" value="Unassembled WGS sequence"/>
</dbReference>
<dbReference type="InterPro" id="IPR000932">
    <property type="entry name" value="PS_antenna-like"/>
</dbReference>
<evidence type="ECO:0000256" key="1">
    <source>
        <dbReference type="ARBA" id="ARBA00004141"/>
    </source>
</evidence>
<feature type="compositionally biased region" description="Polar residues" evidence="10">
    <location>
        <begin position="120"/>
        <end position="142"/>
    </location>
</feature>
<comment type="subcellular location">
    <subcellularLocation>
        <location evidence="1">Membrane</location>
        <topology evidence="1">Multi-pass membrane protein</topology>
    </subcellularLocation>
</comment>
<comment type="caution">
    <text evidence="11">The sequence shown here is derived from an EMBL/GenBank/DDBJ whole genome shotgun (WGS) entry which is preliminary data.</text>
</comment>
<proteinExistence type="predicted"/>
<keyword evidence="12" id="KW-1185">Reference proteome</keyword>
<evidence type="ECO:0000256" key="2">
    <source>
        <dbReference type="ARBA" id="ARBA00022494"/>
    </source>
</evidence>
<protein>
    <submittedName>
        <fullName evidence="11">Uncharacterized protein</fullName>
    </submittedName>
</protein>
<dbReference type="AlphaFoldDB" id="A0AAE0EAH1"/>
<dbReference type="GO" id="GO:0016168">
    <property type="term" value="F:chlorophyll binding"/>
    <property type="evidence" value="ECO:0007669"/>
    <property type="project" value="UniProtKB-KW"/>
</dbReference>
<evidence type="ECO:0000256" key="9">
    <source>
        <dbReference type="ARBA" id="ARBA00023276"/>
    </source>
</evidence>
<keyword evidence="4" id="KW-0934">Plastid</keyword>
<evidence type="ECO:0000256" key="3">
    <source>
        <dbReference type="ARBA" id="ARBA00022531"/>
    </source>
</evidence>
<evidence type="ECO:0000256" key="10">
    <source>
        <dbReference type="SAM" id="MobiDB-lite"/>
    </source>
</evidence>
<name>A0AAE0EAH1_9ROSI</name>
<keyword evidence="7" id="KW-0157">Chromophore</keyword>
<keyword evidence="3" id="KW-0602">Photosynthesis</keyword>
<evidence type="ECO:0000313" key="12">
    <source>
        <dbReference type="Proteomes" id="UP001281410"/>
    </source>
</evidence>
<keyword evidence="8" id="KW-0472">Membrane</keyword>
<gene>
    <name evidence="11" type="ORF">Dsin_013340</name>
</gene>
<organism evidence="11 12">
    <name type="scientific">Dipteronia sinensis</name>
    <dbReference type="NCBI Taxonomy" id="43782"/>
    <lineage>
        <taxon>Eukaryota</taxon>
        <taxon>Viridiplantae</taxon>
        <taxon>Streptophyta</taxon>
        <taxon>Embryophyta</taxon>
        <taxon>Tracheophyta</taxon>
        <taxon>Spermatophyta</taxon>
        <taxon>Magnoliopsida</taxon>
        <taxon>eudicotyledons</taxon>
        <taxon>Gunneridae</taxon>
        <taxon>Pentapetalae</taxon>
        <taxon>rosids</taxon>
        <taxon>malvids</taxon>
        <taxon>Sapindales</taxon>
        <taxon>Sapindaceae</taxon>
        <taxon>Hippocastanoideae</taxon>
        <taxon>Acereae</taxon>
        <taxon>Dipteronia</taxon>
    </lineage>
</organism>
<accession>A0AAE0EAH1</accession>
<dbReference type="Pfam" id="PF00421">
    <property type="entry name" value="PSII"/>
    <property type="match status" value="1"/>
</dbReference>
<dbReference type="InterPro" id="IPR036001">
    <property type="entry name" value="PS_II_antenna-like_sf"/>
</dbReference>
<keyword evidence="5" id="KW-0812">Transmembrane</keyword>
<dbReference type="SUPFAM" id="SSF161077">
    <property type="entry name" value="Photosystem II antenna protein-like"/>
    <property type="match status" value="1"/>
</dbReference>
<sequence length="142" mass="15762">MSHGTFFETFPVVLVDRDGIVRANVPFSRVESKYRVEQVCVTVEFYGGEHNGVSCSDPAIVKKYARRAQLGENFELDHATLKSDDVFRSSPRAHAEMLVVTLFGCHNTVTGALDEMDEYTTPNEGNANTTPEVARDTSWSSV</sequence>
<dbReference type="Gene3D" id="3.10.680.10">
    <property type="entry name" value="Photosystem II CP47 reaction center protein"/>
    <property type="match status" value="1"/>
</dbReference>
<evidence type="ECO:0000256" key="7">
    <source>
        <dbReference type="ARBA" id="ARBA00022991"/>
    </source>
</evidence>
<evidence type="ECO:0000256" key="5">
    <source>
        <dbReference type="ARBA" id="ARBA00022692"/>
    </source>
</evidence>
<dbReference type="EMBL" id="JANJYJ010000004">
    <property type="protein sequence ID" value="KAK3219370.1"/>
    <property type="molecule type" value="Genomic_DNA"/>
</dbReference>
<keyword evidence="6" id="KW-1133">Transmembrane helix</keyword>
<evidence type="ECO:0000256" key="4">
    <source>
        <dbReference type="ARBA" id="ARBA00022640"/>
    </source>
</evidence>
<keyword evidence="2" id="KW-0148">Chlorophyll</keyword>
<feature type="region of interest" description="Disordered" evidence="10">
    <location>
        <begin position="117"/>
        <end position="142"/>
    </location>
</feature>
<reference evidence="11" key="1">
    <citation type="journal article" date="2023" name="Plant J.">
        <title>Genome sequences and population genomics provide insights into the demographic history, inbreeding, and mutation load of two 'living fossil' tree species of Dipteronia.</title>
        <authorList>
            <person name="Feng Y."/>
            <person name="Comes H.P."/>
            <person name="Chen J."/>
            <person name="Zhu S."/>
            <person name="Lu R."/>
            <person name="Zhang X."/>
            <person name="Li P."/>
            <person name="Qiu J."/>
            <person name="Olsen K.M."/>
            <person name="Qiu Y."/>
        </authorList>
    </citation>
    <scope>NUCLEOTIDE SEQUENCE</scope>
    <source>
        <strain evidence="11">NBL</strain>
    </source>
</reference>
<keyword evidence="9" id="KW-0604">Photosystem II</keyword>
<dbReference type="GO" id="GO:0009767">
    <property type="term" value="P:photosynthetic electron transport chain"/>
    <property type="evidence" value="ECO:0007669"/>
    <property type="project" value="InterPro"/>
</dbReference>
<evidence type="ECO:0000256" key="6">
    <source>
        <dbReference type="ARBA" id="ARBA00022989"/>
    </source>
</evidence>
<dbReference type="GO" id="GO:0009523">
    <property type="term" value="C:photosystem II"/>
    <property type="evidence" value="ECO:0007669"/>
    <property type="project" value="UniProtKB-KW"/>
</dbReference>
<evidence type="ECO:0000256" key="8">
    <source>
        <dbReference type="ARBA" id="ARBA00023136"/>
    </source>
</evidence>
<evidence type="ECO:0000313" key="11">
    <source>
        <dbReference type="EMBL" id="KAK3219370.1"/>
    </source>
</evidence>